<keyword evidence="1" id="KW-0547">Nucleotide-binding</keyword>
<dbReference type="AlphaFoldDB" id="A0A1U7II12"/>
<dbReference type="GO" id="GO:0003724">
    <property type="term" value="F:RNA helicase activity"/>
    <property type="evidence" value="ECO:0007669"/>
    <property type="project" value="TreeGrafter"/>
</dbReference>
<keyword evidence="2" id="KW-0378">Hydrolase</keyword>
<evidence type="ECO:0000256" key="1">
    <source>
        <dbReference type="ARBA" id="ARBA00022741"/>
    </source>
</evidence>
<dbReference type="PANTHER" id="PTHR47963:SF9">
    <property type="entry name" value="CRISPR-ASSOCIATED ENDONUCLEASE_HELICASE CAS3"/>
    <property type="match status" value="1"/>
</dbReference>
<dbReference type="RefSeq" id="WP_073594382.1">
    <property type="nucleotide sequence ID" value="NZ_MRCE01000014.1"/>
</dbReference>
<dbReference type="PANTHER" id="PTHR47963">
    <property type="entry name" value="DEAD-BOX ATP-DEPENDENT RNA HELICASE 47, MITOCHONDRIAL"/>
    <property type="match status" value="1"/>
</dbReference>
<dbReference type="Pfam" id="PF00270">
    <property type="entry name" value="DEAD"/>
    <property type="match status" value="1"/>
</dbReference>
<evidence type="ECO:0000256" key="4">
    <source>
        <dbReference type="ARBA" id="ARBA00022840"/>
    </source>
</evidence>
<dbReference type="GO" id="GO:0003723">
    <property type="term" value="F:RNA binding"/>
    <property type="evidence" value="ECO:0007669"/>
    <property type="project" value="TreeGrafter"/>
</dbReference>
<dbReference type="PROSITE" id="PS51193">
    <property type="entry name" value="HELICASE_ATP_BIND_2"/>
    <property type="match status" value="1"/>
</dbReference>
<accession>A0A1U7II12</accession>
<gene>
    <name evidence="8" type="ORF">NIES2119_15390</name>
</gene>
<dbReference type="Proteomes" id="UP000185860">
    <property type="component" value="Unassembled WGS sequence"/>
</dbReference>
<dbReference type="NCBIfam" id="TIGR01587">
    <property type="entry name" value="cas3_core"/>
    <property type="match status" value="1"/>
</dbReference>
<dbReference type="InterPro" id="IPR011545">
    <property type="entry name" value="DEAD/DEAH_box_helicase_dom"/>
</dbReference>
<evidence type="ECO:0000313" key="8">
    <source>
        <dbReference type="EMBL" id="OKH36806.1"/>
    </source>
</evidence>
<dbReference type="EMBL" id="MRCE01000014">
    <property type="protein sequence ID" value="OKH36806.1"/>
    <property type="molecule type" value="Genomic_DNA"/>
</dbReference>
<organism evidence="8 9">
    <name type="scientific">[Phormidium ambiguum] IAM M-71</name>
    <dbReference type="NCBI Taxonomy" id="454136"/>
    <lineage>
        <taxon>Bacteria</taxon>
        <taxon>Bacillati</taxon>
        <taxon>Cyanobacteriota</taxon>
        <taxon>Cyanophyceae</taxon>
        <taxon>Oscillatoriophycideae</taxon>
        <taxon>Aerosakkonematales</taxon>
        <taxon>Aerosakkonemataceae</taxon>
        <taxon>Floridanema</taxon>
    </lineage>
</organism>
<evidence type="ECO:0000256" key="5">
    <source>
        <dbReference type="ARBA" id="ARBA00023118"/>
    </source>
</evidence>
<dbReference type="SMART" id="SM00487">
    <property type="entry name" value="DEXDc"/>
    <property type="match status" value="1"/>
</dbReference>
<sequence length="928" mass="107775">MSKPFDFGRVFFPNGKNQIPENILFQPLGNHAANVRKLAWYWNPDDFVKGDREASRKRVADAAYLHDIGKPQKFGISVNIKANGKVEFSYSFRGHRFEASDPKQPWVEFLAKGHHDYSVRDICRDTYKLKTLSNDLEEDHPLKAEAEKYKQVLEGEPIAYAHELYILEMCDQIEAEIACRFFEDDEQAESRAFMDFTITQDEKQKNVFYVDPWIFGSDRQGFTLTLASWSMPFPEKLKTALEGNVGDSQSLTKQLQNAVKDWWVSQLQKLKSKIDRIVIQSLPKDELDEYDAQTIYETVGRFSANPMQEELAIKLDRKQNPNPALLLKAPTGTGKTESVLFPALANDYRLILVLPTRSLLEDQRERINDYLIRFSSLSQNKNRQISLVVDTGAQMDRWLYINGEVSKPKVRSRRHLYKGNIILTTLDKFLYRYFSFGDKQKSYIFPHRIHRENTLICFDEAHSYDEISFTNFQSLVQALYEAGRSLVLMTATMPKDLIERFDFLKDKEKDKENVIDFIEDDENREKLEKFQQQTLNRPYLNQRSFEWHNTIQCYQTTSEGQRDSTEFQNQVTKMILEQWKLRGEATRILAVVETVKDAAAIYQQLKSTLNCDTSSENRWLFLYHGRIADKLRPELYKQIKYRDEKEYPYILVTTSAIEVGCDLNAEVLISQICPPENLIQRAGRCNRRGNISDAKVILVGDRIPDFANSLDDSGWQRYEEMLQSLTDFDAQKVGSCISRSQHIDDYRVVELFSMLHDYVYSADLTCQPTHEKGLVITRSWTPSATLIYQNGEKEPSKITVPLDRLIQNEDNQYANTHVLESFYNQENSHRSERALTFGSAYLKDIIIRISPNNKGAEMFDDKNEYKYDPELGFVDLPGVFIRLKSKDFDEKLLCQHDRNDKQKVAIITYTKGLNTETVLETQENAASN</sequence>
<dbReference type="GO" id="GO:0051607">
    <property type="term" value="P:defense response to virus"/>
    <property type="evidence" value="ECO:0007669"/>
    <property type="project" value="UniProtKB-KW"/>
</dbReference>
<dbReference type="InterPro" id="IPR027417">
    <property type="entry name" value="P-loop_NTPase"/>
</dbReference>
<keyword evidence="3" id="KW-0347">Helicase</keyword>
<dbReference type="GO" id="GO:0016787">
    <property type="term" value="F:hydrolase activity"/>
    <property type="evidence" value="ECO:0007669"/>
    <property type="project" value="UniProtKB-KW"/>
</dbReference>
<proteinExistence type="predicted"/>
<evidence type="ECO:0000313" key="9">
    <source>
        <dbReference type="Proteomes" id="UP000185860"/>
    </source>
</evidence>
<keyword evidence="5" id="KW-0051">Antiviral defense</keyword>
<dbReference type="InterPro" id="IPR014001">
    <property type="entry name" value="Helicase_ATP-bd"/>
</dbReference>
<keyword evidence="4" id="KW-0067">ATP-binding</keyword>
<dbReference type="InterPro" id="IPR006474">
    <property type="entry name" value="Helicase_Cas3_CRISPR-ass_core"/>
</dbReference>
<reference evidence="8 9" key="1">
    <citation type="submission" date="2016-11" db="EMBL/GenBank/DDBJ databases">
        <title>Draft Genome Sequences of Nine Cyanobacterial Strains from Diverse Habitats.</title>
        <authorList>
            <person name="Zhu T."/>
            <person name="Hou S."/>
            <person name="Lu X."/>
            <person name="Hess W.R."/>
        </authorList>
    </citation>
    <scope>NUCLEOTIDE SEQUENCE [LARGE SCALE GENOMIC DNA]</scope>
    <source>
        <strain evidence="8 9">IAM M-71</strain>
    </source>
</reference>
<evidence type="ECO:0000256" key="2">
    <source>
        <dbReference type="ARBA" id="ARBA00022801"/>
    </source>
</evidence>
<dbReference type="InterPro" id="IPR050547">
    <property type="entry name" value="DEAD_box_RNA_helicases"/>
</dbReference>
<dbReference type="STRING" id="454136.NIES2119_15390"/>
<dbReference type="SUPFAM" id="SSF52540">
    <property type="entry name" value="P-loop containing nucleoside triphosphate hydrolases"/>
    <property type="match status" value="1"/>
</dbReference>
<dbReference type="Pfam" id="PF22590">
    <property type="entry name" value="Cas3-like_C_2"/>
    <property type="match status" value="1"/>
</dbReference>
<dbReference type="PROSITE" id="PS51192">
    <property type="entry name" value="HELICASE_ATP_BIND_1"/>
    <property type="match status" value="1"/>
</dbReference>
<protein>
    <submittedName>
        <fullName evidence="8">CRISPR-associated helicase Cas3</fullName>
    </submittedName>
</protein>
<feature type="domain" description="Helicase ATP-binding" evidence="6">
    <location>
        <begin position="316"/>
        <end position="511"/>
    </location>
</feature>
<evidence type="ECO:0000256" key="3">
    <source>
        <dbReference type="ARBA" id="ARBA00022806"/>
    </source>
</evidence>
<dbReference type="OrthoDB" id="9810236at2"/>
<dbReference type="GO" id="GO:0005524">
    <property type="term" value="F:ATP binding"/>
    <property type="evidence" value="ECO:0007669"/>
    <property type="project" value="UniProtKB-KW"/>
</dbReference>
<dbReference type="InterPro" id="IPR054712">
    <property type="entry name" value="Cas3-like_dom"/>
</dbReference>
<name>A0A1U7II12_9CYAN</name>
<evidence type="ECO:0000259" key="7">
    <source>
        <dbReference type="PROSITE" id="PS51193"/>
    </source>
</evidence>
<dbReference type="InterPro" id="IPR014013">
    <property type="entry name" value="Helic_SF1/SF2_ATP-bd_DinG/Rad3"/>
</dbReference>
<evidence type="ECO:0000259" key="6">
    <source>
        <dbReference type="PROSITE" id="PS51192"/>
    </source>
</evidence>
<dbReference type="Gene3D" id="3.40.50.300">
    <property type="entry name" value="P-loop containing nucleotide triphosphate hydrolases"/>
    <property type="match status" value="2"/>
</dbReference>
<feature type="domain" description="Helicase ATP-binding" evidence="7">
    <location>
        <begin position="294"/>
        <end position="557"/>
    </location>
</feature>
<comment type="caution">
    <text evidence="8">The sequence shown here is derived from an EMBL/GenBank/DDBJ whole genome shotgun (WGS) entry which is preliminary data.</text>
</comment>